<organism evidence="1 2">
    <name type="scientific">Passalora fulva</name>
    <name type="common">Tomato leaf mold</name>
    <name type="synonym">Cladosporium fulvum</name>
    <dbReference type="NCBI Taxonomy" id="5499"/>
    <lineage>
        <taxon>Eukaryota</taxon>
        <taxon>Fungi</taxon>
        <taxon>Dikarya</taxon>
        <taxon>Ascomycota</taxon>
        <taxon>Pezizomycotina</taxon>
        <taxon>Dothideomycetes</taxon>
        <taxon>Dothideomycetidae</taxon>
        <taxon>Mycosphaerellales</taxon>
        <taxon>Mycosphaerellaceae</taxon>
        <taxon>Fulvia</taxon>
    </lineage>
</organism>
<dbReference type="EMBL" id="CP090167">
    <property type="protein sequence ID" value="UJO18209.1"/>
    <property type="molecule type" value="Genomic_DNA"/>
</dbReference>
<dbReference type="GeneID" id="71985306"/>
<dbReference type="OMA" id="WQRAWLI"/>
<reference evidence="1" key="2">
    <citation type="journal article" date="2022" name="Microb. Genom.">
        <title>A chromosome-scale genome assembly of the tomato pathogen Cladosporium fulvum reveals a compartmentalized genome architecture and the presence of a dispensable chromosome.</title>
        <authorList>
            <person name="Zaccaron A.Z."/>
            <person name="Chen L.H."/>
            <person name="Samaras A."/>
            <person name="Stergiopoulos I."/>
        </authorList>
    </citation>
    <scope>NUCLEOTIDE SEQUENCE</scope>
    <source>
        <strain evidence="1">Race5_Kim</strain>
    </source>
</reference>
<evidence type="ECO:0008006" key="3">
    <source>
        <dbReference type="Google" id="ProtNLM"/>
    </source>
</evidence>
<protein>
    <recommendedName>
        <fullName evidence="3">BTB domain-containing protein</fullName>
    </recommendedName>
</protein>
<evidence type="ECO:0000313" key="1">
    <source>
        <dbReference type="EMBL" id="UJO18209.1"/>
    </source>
</evidence>
<dbReference type="KEGG" id="ffu:CLAFUR5_05428"/>
<keyword evidence="2" id="KW-1185">Reference proteome</keyword>
<gene>
    <name evidence="1" type="ORF">CLAFUR5_05428</name>
</gene>
<dbReference type="RefSeq" id="XP_047762575.1">
    <property type="nucleotide sequence ID" value="XM_047904576.1"/>
</dbReference>
<dbReference type="Proteomes" id="UP000756132">
    <property type="component" value="Chromosome 5"/>
</dbReference>
<evidence type="ECO:0000313" key="2">
    <source>
        <dbReference type="Proteomes" id="UP000756132"/>
    </source>
</evidence>
<dbReference type="OrthoDB" id="194443at2759"/>
<proteinExistence type="predicted"/>
<dbReference type="Gene3D" id="3.30.710.10">
    <property type="entry name" value="Potassium Channel Kv1.1, Chain A"/>
    <property type="match status" value="1"/>
</dbReference>
<name>A0A9Q8P9F6_PASFU</name>
<reference evidence="1" key="1">
    <citation type="submission" date="2021-12" db="EMBL/GenBank/DDBJ databases">
        <authorList>
            <person name="Zaccaron A."/>
            <person name="Stergiopoulos I."/>
        </authorList>
    </citation>
    <scope>NUCLEOTIDE SEQUENCE</scope>
    <source>
        <strain evidence="1">Race5_Kim</strain>
    </source>
</reference>
<dbReference type="InterPro" id="IPR011333">
    <property type="entry name" value="SKP1/BTB/POZ_sf"/>
</dbReference>
<accession>A0A9Q8P9F6</accession>
<dbReference type="AlphaFoldDB" id="A0A9Q8P9F6"/>
<sequence>MLQLTADQHNRLVQTERVILIATGTNEQVIINKGFLALHSTFFAQVVDKPSAVGEDGQATFEVDSAATAIKVFVRWCYEGHFRPINVATAGEAQLNQRKMLLIDLWIFGEKYGIPAIQNEAIEHLAQVLTTHPHLLTREDVEYILTRTPVEQESNPLKHLLVITIIFLLEVGAKGSNADAGLKAYEQCAQGFPGFMSLMLKWQRAWLIVNTSGKSRASVERLGEFVAREGVERYLVVEEGEVEEWVRRKYGLGEEREVEVEVEVIVIDDD</sequence>